<keyword evidence="16" id="KW-1185">Reference proteome</keyword>
<keyword evidence="6" id="KW-1003">Cell membrane</keyword>
<dbReference type="STRING" id="62062.ENSHHUP00000028326"/>
<dbReference type="GO" id="GO:0005886">
    <property type="term" value="C:plasma membrane"/>
    <property type="evidence" value="ECO:0007669"/>
    <property type="project" value="UniProtKB-SubCell"/>
</dbReference>
<reference evidence="16" key="1">
    <citation type="submission" date="2018-06" db="EMBL/GenBank/DDBJ databases">
        <title>Genome assembly of Danube salmon.</title>
        <authorList>
            <person name="Macqueen D.J."/>
            <person name="Gundappa M.K."/>
        </authorList>
    </citation>
    <scope>NUCLEOTIDE SEQUENCE [LARGE SCALE GENOMIC DNA]</scope>
</reference>
<evidence type="ECO:0000256" key="5">
    <source>
        <dbReference type="ARBA" id="ARBA00018125"/>
    </source>
</evidence>
<dbReference type="GeneTree" id="ENSGT00390000003290"/>
<evidence type="ECO:0000313" key="16">
    <source>
        <dbReference type="Proteomes" id="UP000314982"/>
    </source>
</evidence>
<dbReference type="Pfam" id="PF12632">
    <property type="entry name" value="Vezatin"/>
    <property type="match status" value="1"/>
</dbReference>
<evidence type="ECO:0000256" key="3">
    <source>
        <dbReference type="ARBA" id="ARBA00004651"/>
    </source>
</evidence>
<dbReference type="GO" id="GO:0017022">
    <property type="term" value="F:myosin binding"/>
    <property type="evidence" value="ECO:0007669"/>
    <property type="project" value="InterPro"/>
</dbReference>
<evidence type="ECO:0000256" key="10">
    <source>
        <dbReference type="ARBA" id="ARBA00023054"/>
    </source>
</evidence>
<accession>A0A4W5LQ48</accession>
<dbReference type="Proteomes" id="UP000314982">
    <property type="component" value="Unassembled WGS sequence"/>
</dbReference>
<keyword evidence="11 13" id="KW-0472">Membrane</keyword>
<keyword evidence="7 13" id="KW-0812">Transmembrane</keyword>
<feature type="transmembrane region" description="Helical" evidence="13">
    <location>
        <begin position="70"/>
        <end position="87"/>
    </location>
</feature>
<evidence type="ECO:0000259" key="14">
    <source>
        <dbReference type="Pfam" id="PF12632"/>
    </source>
</evidence>
<evidence type="ECO:0000256" key="7">
    <source>
        <dbReference type="ARBA" id="ARBA00022692"/>
    </source>
</evidence>
<evidence type="ECO:0000256" key="1">
    <source>
        <dbReference type="ARBA" id="ARBA00004123"/>
    </source>
</evidence>
<evidence type="ECO:0000256" key="11">
    <source>
        <dbReference type="ARBA" id="ARBA00023136"/>
    </source>
</evidence>
<evidence type="ECO:0000256" key="12">
    <source>
        <dbReference type="ARBA" id="ARBA00023242"/>
    </source>
</evidence>
<reference evidence="15" key="3">
    <citation type="submission" date="2025-09" db="UniProtKB">
        <authorList>
            <consortium name="Ensembl"/>
        </authorList>
    </citation>
    <scope>IDENTIFICATION</scope>
</reference>
<reference evidence="15" key="2">
    <citation type="submission" date="2025-08" db="UniProtKB">
        <authorList>
            <consortium name="Ensembl"/>
        </authorList>
    </citation>
    <scope>IDENTIFICATION</scope>
</reference>
<evidence type="ECO:0000256" key="8">
    <source>
        <dbReference type="ARBA" id="ARBA00022949"/>
    </source>
</evidence>
<evidence type="ECO:0000256" key="13">
    <source>
        <dbReference type="SAM" id="Phobius"/>
    </source>
</evidence>
<dbReference type="GO" id="GO:0005912">
    <property type="term" value="C:adherens junction"/>
    <property type="evidence" value="ECO:0007669"/>
    <property type="project" value="UniProtKB-SubCell"/>
</dbReference>
<evidence type="ECO:0000256" key="4">
    <source>
        <dbReference type="ARBA" id="ARBA00007245"/>
    </source>
</evidence>
<evidence type="ECO:0000256" key="2">
    <source>
        <dbReference type="ARBA" id="ARBA00004536"/>
    </source>
</evidence>
<evidence type="ECO:0000256" key="9">
    <source>
        <dbReference type="ARBA" id="ARBA00022989"/>
    </source>
</evidence>
<keyword evidence="8" id="KW-0965">Cell junction</keyword>
<dbReference type="InterPro" id="IPR026858">
    <property type="entry name" value="Vezatin"/>
</dbReference>
<name>A0A4W5LQ48_9TELE</name>
<sequence>MLEQQLDCVFGQYAVQCILDQDVLLQEDVELIELLDPSLLTLSASPSGSSRRDNSLPCPRLLASPSQWDVAVLVGLAAVLLGLSSLSDGAWSLAVIPWCAAVMGWVGLQGAGLWRQGRMQRAAHAQASELQTMVLNSKALTSLARKSLRLLQETEVISRGFTL</sequence>
<dbReference type="AlphaFoldDB" id="A0A4W5LQ48"/>
<comment type="subcellular location">
    <subcellularLocation>
        <location evidence="2">Cell junction</location>
        <location evidence="2">Adherens junction</location>
    </subcellularLocation>
    <subcellularLocation>
        <location evidence="3">Cell membrane</location>
        <topology evidence="3">Multi-pass membrane protein</topology>
    </subcellularLocation>
    <subcellularLocation>
        <location evidence="1">Nucleus</location>
    </subcellularLocation>
</comment>
<comment type="similarity">
    <text evidence="4">Belongs to the vezatin family.</text>
</comment>
<evidence type="ECO:0000313" key="15">
    <source>
        <dbReference type="Ensembl" id="ENSHHUP00000028326.1"/>
    </source>
</evidence>
<dbReference type="InterPro" id="IPR026859">
    <property type="entry name" value="Myosin-bd"/>
</dbReference>
<dbReference type="GO" id="GO:0098609">
    <property type="term" value="P:cell-cell adhesion"/>
    <property type="evidence" value="ECO:0007669"/>
    <property type="project" value="InterPro"/>
</dbReference>
<feature type="transmembrane region" description="Helical" evidence="13">
    <location>
        <begin position="93"/>
        <end position="114"/>
    </location>
</feature>
<keyword evidence="9 13" id="KW-1133">Transmembrane helix</keyword>
<dbReference type="PANTHER" id="PTHR15989:SF5">
    <property type="entry name" value="VEZATIN"/>
    <property type="match status" value="1"/>
</dbReference>
<proteinExistence type="inferred from homology"/>
<feature type="domain" description="Myosin-binding" evidence="14">
    <location>
        <begin position="74"/>
        <end position="163"/>
    </location>
</feature>
<dbReference type="Ensembl" id="ENSHHUT00000029470.1">
    <property type="protein sequence ID" value="ENSHHUP00000028326.1"/>
    <property type="gene ID" value="ENSHHUG00000018029.1"/>
</dbReference>
<dbReference type="GO" id="GO:0005634">
    <property type="term" value="C:nucleus"/>
    <property type="evidence" value="ECO:0007669"/>
    <property type="project" value="UniProtKB-SubCell"/>
</dbReference>
<keyword evidence="12" id="KW-0539">Nucleus</keyword>
<dbReference type="PANTHER" id="PTHR15989">
    <property type="entry name" value="VEZATIN"/>
    <property type="match status" value="1"/>
</dbReference>
<keyword evidence="10" id="KW-0175">Coiled coil</keyword>
<organism evidence="15 16">
    <name type="scientific">Hucho hucho</name>
    <name type="common">huchen</name>
    <dbReference type="NCBI Taxonomy" id="62062"/>
    <lineage>
        <taxon>Eukaryota</taxon>
        <taxon>Metazoa</taxon>
        <taxon>Chordata</taxon>
        <taxon>Craniata</taxon>
        <taxon>Vertebrata</taxon>
        <taxon>Euteleostomi</taxon>
        <taxon>Actinopterygii</taxon>
        <taxon>Neopterygii</taxon>
        <taxon>Teleostei</taxon>
        <taxon>Protacanthopterygii</taxon>
        <taxon>Salmoniformes</taxon>
        <taxon>Salmonidae</taxon>
        <taxon>Salmoninae</taxon>
        <taxon>Hucho</taxon>
    </lineage>
</organism>
<protein>
    <recommendedName>
        <fullName evidence="5">Vezatin</fullName>
    </recommendedName>
</protein>
<evidence type="ECO:0000256" key="6">
    <source>
        <dbReference type="ARBA" id="ARBA00022475"/>
    </source>
</evidence>